<accession>A0ABT2F886</accession>
<dbReference type="HAMAP" id="MF_00376">
    <property type="entry name" value="Dephospho_CoA_kinase"/>
    <property type="match status" value="1"/>
</dbReference>
<dbReference type="PROSITE" id="PS51219">
    <property type="entry name" value="DPCK"/>
    <property type="match status" value="1"/>
</dbReference>
<sequence length="201" mass="22827">MSNIIGITGGIASGKSTVVELLRELGYQVIDADKIVHSLQRKGGKLYQVLVEHFGESILDDTGELHRSRLAEMMFGNPSNLLLLSQLQDNIIREELAQARDRLSGREPLFFMDIPLLIEGGYTDWFDAIWLVYVDKKTQLERLKERNHYTDEQAQKRLSSQLSLDKKKTFADIVIDNNGTKKELKKKVNALLAQLALDKSQ</sequence>
<evidence type="ECO:0000256" key="2">
    <source>
        <dbReference type="ARBA" id="ARBA00022777"/>
    </source>
</evidence>
<comment type="subcellular location">
    <subcellularLocation>
        <location evidence="4">Cytoplasm</location>
    </subcellularLocation>
</comment>
<keyword evidence="1 4" id="KW-0547">Nucleotide-binding</keyword>
<comment type="pathway">
    <text evidence="4">Cofactor biosynthesis; coenzyme A biosynthesis; CoA from (R)-pantothenate: step 5/5.</text>
</comment>
<dbReference type="InterPro" id="IPR001977">
    <property type="entry name" value="Depp_CoAkinase"/>
</dbReference>
<evidence type="ECO:0000256" key="3">
    <source>
        <dbReference type="ARBA" id="ARBA00022840"/>
    </source>
</evidence>
<dbReference type="EMBL" id="JANUXX010000008">
    <property type="protein sequence ID" value="MCS4488688.1"/>
    <property type="molecule type" value="Genomic_DNA"/>
</dbReference>
<keyword evidence="3 4" id="KW-0067">ATP-binding</keyword>
<proteinExistence type="inferred from homology"/>
<dbReference type="GO" id="GO:0004140">
    <property type="term" value="F:dephospho-CoA kinase activity"/>
    <property type="evidence" value="ECO:0007669"/>
    <property type="project" value="UniProtKB-EC"/>
</dbReference>
<dbReference type="InterPro" id="IPR027417">
    <property type="entry name" value="P-loop_NTPase"/>
</dbReference>
<dbReference type="NCBIfam" id="TIGR00152">
    <property type="entry name" value="dephospho-CoA kinase"/>
    <property type="match status" value="1"/>
</dbReference>
<organism evidence="6 7">
    <name type="scientific">Streptococcus sciuri</name>
    <dbReference type="NCBI Taxonomy" id="2973939"/>
    <lineage>
        <taxon>Bacteria</taxon>
        <taxon>Bacillati</taxon>
        <taxon>Bacillota</taxon>
        <taxon>Bacilli</taxon>
        <taxon>Lactobacillales</taxon>
        <taxon>Streptococcaceae</taxon>
        <taxon>Streptococcus</taxon>
    </lineage>
</organism>
<keyword evidence="4" id="KW-0963">Cytoplasm</keyword>
<name>A0ABT2F886_9STRE</name>
<keyword evidence="4" id="KW-0173">Coenzyme A biosynthesis</keyword>
<evidence type="ECO:0000313" key="6">
    <source>
        <dbReference type="EMBL" id="MCS4488688.1"/>
    </source>
</evidence>
<dbReference type="RefSeq" id="WP_259139075.1">
    <property type="nucleotide sequence ID" value="NZ_JANUXX010000008.1"/>
</dbReference>
<evidence type="ECO:0000313" key="7">
    <source>
        <dbReference type="Proteomes" id="UP001206548"/>
    </source>
</evidence>
<keyword evidence="7" id="KW-1185">Reference proteome</keyword>
<feature type="binding site" evidence="4">
    <location>
        <begin position="12"/>
        <end position="17"/>
    </location>
    <ligand>
        <name>ATP</name>
        <dbReference type="ChEBI" id="CHEBI:30616"/>
    </ligand>
</feature>
<comment type="caution">
    <text evidence="6">The sequence shown here is derived from an EMBL/GenBank/DDBJ whole genome shotgun (WGS) entry which is preliminary data.</text>
</comment>
<dbReference type="Pfam" id="PF01121">
    <property type="entry name" value="CoaE"/>
    <property type="match status" value="1"/>
</dbReference>
<dbReference type="CDD" id="cd02022">
    <property type="entry name" value="DPCK"/>
    <property type="match status" value="1"/>
</dbReference>
<keyword evidence="2 4" id="KW-0418">Kinase</keyword>
<evidence type="ECO:0000256" key="1">
    <source>
        <dbReference type="ARBA" id="ARBA00022741"/>
    </source>
</evidence>
<dbReference type="PANTHER" id="PTHR10695:SF46">
    <property type="entry name" value="BIFUNCTIONAL COENZYME A SYNTHASE-RELATED"/>
    <property type="match status" value="1"/>
</dbReference>
<protein>
    <recommendedName>
        <fullName evidence="4 5">Dephospho-CoA kinase</fullName>
        <ecNumber evidence="4 5">2.7.1.24</ecNumber>
    </recommendedName>
    <alternativeName>
        <fullName evidence="4">Dephosphocoenzyme A kinase</fullName>
    </alternativeName>
</protein>
<gene>
    <name evidence="4 6" type="primary">coaE</name>
    <name evidence="6" type="ORF">NXS10_06935</name>
</gene>
<dbReference type="SUPFAM" id="SSF52540">
    <property type="entry name" value="P-loop containing nucleoside triphosphate hydrolases"/>
    <property type="match status" value="1"/>
</dbReference>
<dbReference type="PANTHER" id="PTHR10695">
    <property type="entry name" value="DEPHOSPHO-COA KINASE-RELATED"/>
    <property type="match status" value="1"/>
</dbReference>
<comment type="function">
    <text evidence="4">Catalyzes the phosphorylation of the 3'-hydroxyl group of dephosphocoenzyme A to form coenzyme A.</text>
</comment>
<dbReference type="EC" id="2.7.1.24" evidence="4 5"/>
<comment type="similarity">
    <text evidence="4">Belongs to the CoaE family.</text>
</comment>
<keyword evidence="4 6" id="KW-0808">Transferase</keyword>
<dbReference type="Proteomes" id="UP001206548">
    <property type="component" value="Unassembled WGS sequence"/>
</dbReference>
<evidence type="ECO:0000256" key="5">
    <source>
        <dbReference type="NCBIfam" id="TIGR00152"/>
    </source>
</evidence>
<dbReference type="Gene3D" id="3.40.50.300">
    <property type="entry name" value="P-loop containing nucleotide triphosphate hydrolases"/>
    <property type="match status" value="1"/>
</dbReference>
<reference evidence="6 7" key="1">
    <citation type="journal article" date="2023" name="Int. J. Syst. Evol. Microbiol.">
        <title>Streptococcus sciuri sp. nov., Staphylococcus marylandisciuri sp. nov. and Staphylococcus americanisciuri sp. nov., isolated from faeces of eastern grey squirrel (Sciurus carolinensis).</title>
        <authorList>
            <person name="Volokhov D.V."/>
            <person name="Zagorodnyaya T.A."/>
            <person name="Furtak V.A."/>
            <person name="Nattanmai G."/>
            <person name="Randall L."/>
            <person name="Jose S."/>
            <person name="Gao Y."/>
            <person name="Eisenberg T."/>
            <person name="Delmonte P."/>
            <person name="Blom J."/>
            <person name="Mitchell K.K."/>
        </authorList>
    </citation>
    <scope>NUCLEOTIDE SEQUENCE [LARGE SCALE GENOMIC DNA]</scope>
    <source>
        <strain evidence="6 7">SQ9-PEA</strain>
    </source>
</reference>
<evidence type="ECO:0000256" key="4">
    <source>
        <dbReference type="HAMAP-Rule" id="MF_00376"/>
    </source>
</evidence>
<comment type="catalytic activity">
    <reaction evidence="4">
        <text>3'-dephospho-CoA + ATP = ADP + CoA + H(+)</text>
        <dbReference type="Rhea" id="RHEA:18245"/>
        <dbReference type="ChEBI" id="CHEBI:15378"/>
        <dbReference type="ChEBI" id="CHEBI:30616"/>
        <dbReference type="ChEBI" id="CHEBI:57287"/>
        <dbReference type="ChEBI" id="CHEBI:57328"/>
        <dbReference type="ChEBI" id="CHEBI:456216"/>
        <dbReference type="EC" id="2.7.1.24"/>
    </reaction>
</comment>